<protein>
    <submittedName>
        <fullName evidence="6">LLM class flavin-dependent oxidoreductase</fullName>
    </submittedName>
</protein>
<evidence type="ECO:0000256" key="3">
    <source>
        <dbReference type="ARBA" id="ARBA00023002"/>
    </source>
</evidence>
<keyword evidence="3" id="KW-0560">Oxidoreductase</keyword>
<evidence type="ECO:0000313" key="7">
    <source>
        <dbReference type="Proteomes" id="UP001138997"/>
    </source>
</evidence>
<organism evidence="6 7">
    <name type="scientific">Kineosporia babensis</name>
    <dbReference type="NCBI Taxonomy" id="499548"/>
    <lineage>
        <taxon>Bacteria</taxon>
        <taxon>Bacillati</taxon>
        <taxon>Actinomycetota</taxon>
        <taxon>Actinomycetes</taxon>
        <taxon>Kineosporiales</taxon>
        <taxon>Kineosporiaceae</taxon>
        <taxon>Kineosporia</taxon>
    </lineage>
</organism>
<dbReference type="PANTHER" id="PTHR42847">
    <property type="entry name" value="ALKANESULFONATE MONOOXYGENASE"/>
    <property type="match status" value="1"/>
</dbReference>
<name>A0A9X1NJG4_9ACTN</name>
<feature type="domain" description="Luciferase-like" evidence="5">
    <location>
        <begin position="18"/>
        <end position="159"/>
    </location>
</feature>
<proteinExistence type="predicted"/>
<comment type="caution">
    <text evidence="6">The sequence shown here is derived from an EMBL/GenBank/DDBJ whole genome shotgun (WGS) entry which is preliminary data.</text>
</comment>
<dbReference type="SUPFAM" id="SSF51679">
    <property type="entry name" value="Bacterial luciferase-like"/>
    <property type="match status" value="1"/>
</dbReference>
<dbReference type="RefSeq" id="WP_231447730.1">
    <property type="nucleotide sequence ID" value="NZ_JAJOMB010000019.1"/>
</dbReference>
<keyword evidence="4" id="KW-0503">Monooxygenase</keyword>
<evidence type="ECO:0000256" key="4">
    <source>
        <dbReference type="ARBA" id="ARBA00023033"/>
    </source>
</evidence>
<gene>
    <name evidence="6" type="ORF">LR394_28880</name>
</gene>
<keyword evidence="2" id="KW-0288">FMN</keyword>
<dbReference type="GO" id="GO:0008726">
    <property type="term" value="F:alkanesulfonate monooxygenase activity"/>
    <property type="evidence" value="ECO:0007669"/>
    <property type="project" value="TreeGrafter"/>
</dbReference>
<evidence type="ECO:0000259" key="5">
    <source>
        <dbReference type="Pfam" id="PF00296"/>
    </source>
</evidence>
<dbReference type="GO" id="GO:0046306">
    <property type="term" value="P:alkanesulfonate catabolic process"/>
    <property type="evidence" value="ECO:0007669"/>
    <property type="project" value="TreeGrafter"/>
</dbReference>
<dbReference type="PANTHER" id="PTHR42847:SF4">
    <property type="entry name" value="ALKANESULFONATE MONOOXYGENASE-RELATED"/>
    <property type="match status" value="1"/>
</dbReference>
<sequence>MSLIVIVDLAVGDGLTRDQAAEVADVARDVGVSAIRVSDGPPGELALLDACAVTSFLATRHPDLNWIVDAPTTHNAPYNLARRVLALDQATNGRVGLALRAGDGDGVTESVAEDLPKPGLPVDVGGAARPHRWTEYTRVLNELWGTEPVTHDGRFYRVSGEAVGQGLKPVLVADARDHVNWVEASELADVFVVPRIELVDGGNTRLTDAVWHSHRRRDHIALVARAGIVRENGRTTASELARWSTNHALDGLELATTGGRDELIGVLKTVVPRLEPTTGPTLRSALGLPDAVLGAPV</sequence>
<keyword evidence="7" id="KW-1185">Reference proteome</keyword>
<dbReference type="InterPro" id="IPR036661">
    <property type="entry name" value="Luciferase-like_sf"/>
</dbReference>
<accession>A0A9X1NJG4</accession>
<evidence type="ECO:0000313" key="6">
    <source>
        <dbReference type="EMBL" id="MCD5314924.1"/>
    </source>
</evidence>
<evidence type="ECO:0000256" key="1">
    <source>
        <dbReference type="ARBA" id="ARBA00022630"/>
    </source>
</evidence>
<dbReference type="InterPro" id="IPR050172">
    <property type="entry name" value="SsuD_RutA_monooxygenase"/>
</dbReference>
<dbReference type="Proteomes" id="UP001138997">
    <property type="component" value="Unassembled WGS sequence"/>
</dbReference>
<dbReference type="AlphaFoldDB" id="A0A9X1NJG4"/>
<dbReference type="Pfam" id="PF00296">
    <property type="entry name" value="Bac_luciferase"/>
    <property type="match status" value="1"/>
</dbReference>
<dbReference type="InterPro" id="IPR011251">
    <property type="entry name" value="Luciferase-like_dom"/>
</dbReference>
<dbReference type="EMBL" id="JAJOMB010000019">
    <property type="protein sequence ID" value="MCD5314924.1"/>
    <property type="molecule type" value="Genomic_DNA"/>
</dbReference>
<dbReference type="Gene3D" id="3.20.20.30">
    <property type="entry name" value="Luciferase-like domain"/>
    <property type="match status" value="1"/>
</dbReference>
<evidence type="ECO:0000256" key="2">
    <source>
        <dbReference type="ARBA" id="ARBA00022643"/>
    </source>
</evidence>
<keyword evidence="1" id="KW-0285">Flavoprotein</keyword>
<reference evidence="6" key="1">
    <citation type="submission" date="2021-11" db="EMBL/GenBank/DDBJ databases">
        <title>Streptomyces corallinus and Kineosporia corallina sp. nov., two new coral-derived marine actinobacteria.</title>
        <authorList>
            <person name="Buangrab K."/>
            <person name="Sutthacheep M."/>
            <person name="Yeemin T."/>
            <person name="Harunari E."/>
            <person name="Igarashi Y."/>
            <person name="Sripreechasak P."/>
            <person name="Kanchanasin P."/>
            <person name="Tanasupawat S."/>
            <person name="Phongsopitanun W."/>
        </authorList>
    </citation>
    <scope>NUCLEOTIDE SEQUENCE</scope>
    <source>
        <strain evidence="6">JCM 31032</strain>
    </source>
</reference>